<name>U4LRE0_PYROM</name>
<dbReference type="AlphaFoldDB" id="U4LRE0"/>
<evidence type="ECO:0000313" key="3">
    <source>
        <dbReference type="Proteomes" id="UP000018144"/>
    </source>
</evidence>
<protein>
    <submittedName>
        <fullName evidence="2">Uncharacterized protein</fullName>
    </submittedName>
</protein>
<feature type="compositionally biased region" description="Low complexity" evidence="1">
    <location>
        <begin position="14"/>
        <end position="29"/>
    </location>
</feature>
<organism evidence="2 3">
    <name type="scientific">Pyronema omphalodes (strain CBS 100304)</name>
    <name type="common">Pyronema confluens</name>
    <dbReference type="NCBI Taxonomy" id="1076935"/>
    <lineage>
        <taxon>Eukaryota</taxon>
        <taxon>Fungi</taxon>
        <taxon>Dikarya</taxon>
        <taxon>Ascomycota</taxon>
        <taxon>Pezizomycotina</taxon>
        <taxon>Pezizomycetes</taxon>
        <taxon>Pezizales</taxon>
        <taxon>Pyronemataceae</taxon>
        <taxon>Pyronema</taxon>
    </lineage>
</organism>
<reference evidence="2 3" key="1">
    <citation type="journal article" date="2013" name="PLoS Genet.">
        <title>The genome and development-dependent transcriptomes of Pyronema confluens: a window into fungal evolution.</title>
        <authorList>
            <person name="Traeger S."/>
            <person name="Altegoer F."/>
            <person name="Freitag M."/>
            <person name="Gabaldon T."/>
            <person name="Kempken F."/>
            <person name="Kumar A."/>
            <person name="Marcet-Houben M."/>
            <person name="Poggeler S."/>
            <person name="Stajich J.E."/>
            <person name="Nowrousian M."/>
        </authorList>
    </citation>
    <scope>NUCLEOTIDE SEQUENCE [LARGE SCALE GENOMIC DNA]</scope>
    <source>
        <strain evidence="3">CBS 100304</strain>
        <tissue evidence="2">Vegetative mycelium</tissue>
    </source>
</reference>
<keyword evidence="3" id="KW-1185">Reference proteome</keyword>
<proteinExistence type="predicted"/>
<evidence type="ECO:0000256" key="1">
    <source>
        <dbReference type="SAM" id="MobiDB-lite"/>
    </source>
</evidence>
<dbReference type="EMBL" id="HF936305">
    <property type="protein sequence ID" value="CCX34139.1"/>
    <property type="molecule type" value="Genomic_DNA"/>
</dbReference>
<feature type="region of interest" description="Disordered" evidence="1">
    <location>
        <begin position="1"/>
        <end position="72"/>
    </location>
</feature>
<gene>
    <name evidence="2" type="ORF">PCON_02639</name>
</gene>
<dbReference type="Proteomes" id="UP000018144">
    <property type="component" value="Unassembled WGS sequence"/>
</dbReference>
<sequence>MARTPPAPAANTQAVAGRGSRAEAAARVGRAGGQLSSSTHHSRCYYPRGQAGGLEGHVKADGSISEEEEGVC</sequence>
<evidence type="ECO:0000313" key="2">
    <source>
        <dbReference type="EMBL" id="CCX34139.1"/>
    </source>
</evidence>
<accession>U4LRE0</accession>